<evidence type="ECO:0008006" key="3">
    <source>
        <dbReference type="Google" id="ProtNLM"/>
    </source>
</evidence>
<dbReference type="Proteomes" id="UP001162131">
    <property type="component" value="Unassembled WGS sequence"/>
</dbReference>
<keyword evidence="2" id="KW-1185">Reference proteome</keyword>
<dbReference type="EMBL" id="CAJZBQ010000013">
    <property type="protein sequence ID" value="CAG9315474.1"/>
    <property type="molecule type" value="Genomic_DNA"/>
</dbReference>
<protein>
    <recommendedName>
        <fullName evidence="3">Maturase K</fullName>
    </recommendedName>
</protein>
<sequence>MARFFARYPLSYLLVYEIYNFLENYKTEKIIASMKIMGSMHISLASFQTIVSISKDLKLLILILSMLRN</sequence>
<reference evidence="1" key="1">
    <citation type="submission" date="2021-09" db="EMBL/GenBank/DDBJ databases">
        <authorList>
            <consortium name="AG Swart"/>
            <person name="Singh M."/>
            <person name="Singh A."/>
            <person name="Seah K."/>
            <person name="Emmerich C."/>
        </authorList>
    </citation>
    <scope>NUCLEOTIDE SEQUENCE</scope>
    <source>
        <strain evidence="1">ATCC30299</strain>
    </source>
</reference>
<comment type="caution">
    <text evidence="1">The sequence shown here is derived from an EMBL/GenBank/DDBJ whole genome shotgun (WGS) entry which is preliminary data.</text>
</comment>
<gene>
    <name evidence="1" type="ORF">BSTOLATCC_MIC13242</name>
</gene>
<accession>A0AAU9J482</accession>
<evidence type="ECO:0000313" key="2">
    <source>
        <dbReference type="Proteomes" id="UP001162131"/>
    </source>
</evidence>
<name>A0AAU9J482_9CILI</name>
<dbReference type="AlphaFoldDB" id="A0AAU9J482"/>
<organism evidence="1 2">
    <name type="scientific">Blepharisma stoltei</name>
    <dbReference type="NCBI Taxonomy" id="1481888"/>
    <lineage>
        <taxon>Eukaryota</taxon>
        <taxon>Sar</taxon>
        <taxon>Alveolata</taxon>
        <taxon>Ciliophora</taxon>
        <taxon>Postciliodesmatophora</taxon>
        <taxon>Heterotrichea</taxon>
        <taxon>Heterotrichida</taxon>
        <taxon>Blepharismidae</taxon>
        <taxon>Blepharisma</taxon>
    </lineage>
</organism>
<proteinExistence type="predicted"/>
<evidence type="ECO:0000313" key="1">
    <source>
        <dbReference type="EMBL" id="CAG9315474.1"/>
    </source>
</evidence>